<dbReference type="Proteomes" id="UP000230233">
    <property type="component" value="Chromosome X"/>
</dbReference>
<feature type="region of interest" description="Disordered" evidence="1">
    <location>
        <begin position="1"/>
        <end position="32"/>
    </location>
</feature>
<organism evidence="2 4">
    <name type="scientific">Caenorhabditis nigoni</name>
    <dbReference type="NCBI Taxonomy" id="1611254"/>
    <lineage>
        <taxon>Eukaryota</taxon>
        <taxon>Metazoa</taxon>
        <taxon>Ecdysozoa</taxon>
        <taxon>Nematoda</taxon>
        <taxon>Chromadorea</taxon>
        <taxon>Rhabditida</taxon>
        <taxon>Rhabditina</taxon>
        <taxon>Rhabditomorpha</taxon>
        <taxon>Rhabditoidea</taxon>
        <taxon>Rhabditidae</taxon>
        <taxon>Peloderinae</taxon>
        <taxon>Caenorhabditis</taxon>
    </lineage>
</organism>
<comment type="caution">
    <text evidence="2">The sequence shown here is derived from an EMBL/GenBank/DDBJ whole genome shotgun (WGS) entry which is preliminary data.</text>
</comment>
<feature type="compositionally biased region" description="Basic and acidic residues" evidence="1">
    <location>
        <begin position="66"/>
        <end position="78"/>
    </location>
</feature>
<accession>A0A2G5SYT3</accession>
<keyword evidence="4" id="KW-1185">Reference proteome</keyword>
<gene>
    <name evidence="2" type="primary">Cnig_chr_X.g25472</name>
    <name evidence="3" type="synonym">Cnig_chr_X.g25488</name>
    <name evidence="2" type="ORF">B9Z55_025472</name>
    <name evidence="3" type="ORF">B9Z55_025488</name>
</gene>
<evidence type="ECO:0000256" key="1">
    <source>
        <dbReference type="SAM" id="MobiDB-lite"/>
    </source>
</evidence>
<proteinExistence type="predicted"/>
<name>A0A2G5SYT3_9PELO</name>
<evidence type="ECO:0000313" key="4">
    <source>
        <dbReference type="Proteomes" id="UP000230233"/>
    </source>
</evidence>
<reference evidence="2" key="2">
    <citation type="journal article" date="2018" name="Science">
        <title>Rapid genome shrinkage in a self-fertile nematode reveals sperm competition proteins.</title>
        <authorList>
            <person name="Yin D."/>
            <person name="Schwarz E.M."/>
            <person name="Thomas C.G."/>
            <person name="Felde R.L."/>
            <person name="Korf I.F."/>
            <person name="Cutter A.D."/>
            <person name="Schartner C.M."/>
            <person name="Ralston E.J."/>
            <person name="Meyer B.J."/>
            <person name="Haag E.S."/>
        </authorList>
    </citation>
    <scope>NUCLEOTIDE SEQUENCE</scope>
    <source>
        <strain evidence="2">JU1422</strain>
    </source>
</reference>
<protein>
    <submittedName>
        <fullName evidence="2">Uncharacterized protein</fullName>
    </submittedName>
</protein>
<evidence type="ECO:0000313" key="3">
    <source>
        <dbReference type="EMBL" id="PIC20211.1"/>
    </source>
</evidence>
<dbReference type="AlphaFoldDB" id="A0A2G5SYT3"/>
<dbReference type="OrthoDB" id="5904096at2759"/>
<dbReference type="EMBL" id="PDUG01000006">
    <property type="protein sequence ID" value="PIC20190.1"/>
    <property type="molecule type" value="Genomic_DNA"/>
</dbReference>
<sequence length="110" mass="12435">MTAKNAKVAENAKEAEPNNIGTPPKTQYPRTRHVSCGQMWTYRNGKLLSVKKVTAPTPFKKSAKKEHKEAREAAAIKEKNKKKGCRDLYQEMYDAKNEPRKLILSMKSGS</sequence>
<feature type="region of interest" description="Disordered" evidence="1">
    <location>
        <begin position="59"/>
        <end position="81"/>
    </location>
</feature>
<dbReference type="EMBL" id="PDUG01000006">
    <property type="protein sequence ID" value="PIC20211.1"/>
    <property type="molecule type" value="Genomic_DNA"/>
</dbReference>
<evidence type="ECO:0000313" key="2">
    <source>
        <dbReference type="EMBL" id="PIC20190.1"/>
    </source>
</evidence>
<feature type="compositionally biased region" description="Polar residues" evidence="1">
    <location>
        <begin position="20"/>
        <end position="29"/>
    </location>
</feature>
<reference evidence="4" key="1">
    <citation type="submission" date="2017-10" db="EMBL/GenBank/DDBJ databases">
        <title>Rapid genome shrinkage in a self-fertile nematode reveals novel sperm competition proteins.</title>
        <authorList>
            <person name="Yin D."/>
            <person name="Schwarz E.M."/>
            <person name="Thomas C.G."/>
            <person name="Felde R.L."/>
            <person name="Korf I.F."/>
            <person name="Cutter A.D."/>
            <person name="Schartner C.M."/>
            <person name="Ralston E.J."/>
            <person name="Meyer B.J."/>
            <person name="Haag E.S."/>
        </authorList>
    </citation>
    <scope>NUCLEOTIDE SEQUENCE [LARGE SCALE GENOMIC DNA]</scope>
    <source>
        <strain evidence="4">JU1422</strain>
    </source>
</reference>